<keyword evidence="6 12" id="KW-0028">Amino-acid biosynthesis</keyword>
<keyword evidence="5 12" id="KW-0963">Cytoplasm</keyword>
<evidence type="ECO:0000256" key="14">
    <source>
        <dbReference type="PIRSR" id="PIRSR001365-1"/>
    </source>
</evidence>
<dbReference type="OrthoDB" id="9782828at2"/>
<comment type="subunit">
    <text evidence="12">Homotetramer; dimer of dimers.</text>
</comment>
<protein>
    <recommendedName>
        <fullName evidence="4 12">4-hydroxy-tetrahydrodipicolinate synthase</fullName>
        <shortName evidence="12">HTPA synthase</shortName>
        <ecNumber evidence="4 12">4.3.3.7</ecNumber>
    </recommendedName>
</protein>
<dbReference type="HAMAP" id="MF_00418">
    <property type="entry name" value="DapA"/>
    <property type="match status" value="1"/>
</dbReference>
<proteinExistence type="inferred from homology"/>
<dbReference type="NCBIfam" id="TIGR00674">
    <property type="entry name" value="dapA"/>
    <property type="match status" value="1"/>
</dbReference>
<evidence type="ECO:0000256" key="6">
    <source>
        <dbReference type="ARBA" id="ARBA00022605"/>
    </source>
</evidence>
<dbReference type="PANTHER" id="PTHR12128:SF66">
    <property type="entry name" value="4-HYDROXY-2-OXOGLUTARATE ALDOLASE, MITOCHONDRIAL"/>
    <property type="match status" value="1"/>
</dbReference>
<sequence length="304" mass="31292">MTSPLASTSAPFGRVLTAMVTPFTTDGKLDLDAAQKVATHLVDHGNDGIVVSGTTGESPTTTGAEDGELLAAVLEAVGDRATVVAGVGTNDTRHSVELAEQAARIGADGLLLVTPYYSKPPQSGIVLHTQAVADAGGGLPIMLYDIPGRTGLQIAEETYLRLDAIDCVVAMKDAVGDLERGGWLLRETGLALYSGDDALNLAWLATGAAGVVSVVGHAAGDEYRAMVEAVDAGDLATARRINLQLLPLVRALMNHVQGAMSAKVALHLLGVLDSVAVRPPLPPIEDADVAVVREGLVAAGLLDR</sequence>
<dbReference type="SMART" id="SM01130">
    <property type="entry name" value="DHDPS"/>
    <property type="match status" value="1"/>
</dbReference>
<dbReference type="EC" id="4.3.3.7" evidence="4 12"/>
<evidence type="ECO:0000256" key="1">
    <source>
        <dbReference type="ARBA" id="ARBA00003294"/>
    </source>
</evidence>
<evidence type="ECO:0000256" key="4">
    <source>
        <dbReference type="ARBA" id="ARBA00012086"/>
    </source>
</evidence>
<dbReference type="Proteomes" id="UP000282515">
    <property type="component" value="Unassembled WGS sequence"/>
</dbReference>
<comment type="similarity">
    <text evidence="3 12 13">Belongs to the DapA family.</text>
</comment>
<evidence type="ECO:0000256" key="5">
    <source>
        <dbReference type="ARBA" id="ARBA00022490"/>
    </source>
</evidence>
<dbReference type="EMBL" id="RDBF01000002">
    <property type="protein sequence ID" value="RLV57024.1"/>
    <property type="molecule type" value="Genomic_DNA"/>
</dbReference>
<keyword evidence="8 12" id="KW-0457">Lysine biosynthesis</keyword>
<feature type="site" description="Part of a proton relay during catalysis" evidence="12">
    <location>
        <position position="117"/>
    </location>
</feature>
<dbReference type="CDD" id="cd00950">
    <property type="entry name" value="DHDPS"/>
    <property type="match status" value="1"/>
</dbReference>
<dbReference type="InterPro" id="IPR013785">
    <property type="entry name" value="Aldolase_TIM"/>
</dbReference>
<dbReference type="GO" id="GO:0005829">
    <property type="term" value="C:cytosol"/>
    <property type="evidence" value="ECO:0007669"/>
    <property type="project" value="TreeGrafter"/>
</dbReference>
<dbReference type="AlphaFoldDB" id="A0A3L8PPB6"/>
<dbReference type="PANTHER" id="PTHR12128">
    <property type="entry name" value="DIHYDRODIPICOLINATE SYNTHASE"/>
    <property type="match status" value="1"/>
</dbReference>
<dbReference type="GO" id="GO:0008840">
    <property type="term" value="F:4-hydroxy-tetrahydrodipicolinate synthase activity"/>
    <property type="evidence" value="ECO:0007669"/>
    <property type="project" value="UniProtKB-UniRule"/>
</dbReference>
<evidence type="ECO:0000256" key="8">
    <source>
        <dbReference type="ARBA" id="ARBA00023154"/>
    </source>
</evidence>
<comment type="subcellular location">
    <subcellularLocation>
        <location evidence="12">Cytoplasm</location>
    </subcellularLocation>
</comment>
<keyword evidence="7 12" id="KW-0220">Diaminopimelate biosynthesis</keyword>
<dbReference type="SUPFAM" id="SSF51569">
    <property type="entry name" value="Aldolase"/>
    <property type="match status" value="1"/>
</dbReference>
<evidence type="ECO:0000313" key="16">
    <source>
        <dbReference type="EMBL" id="RLV57024.1"/>
    </source>
</evidence>
<dbReference type="InterPro" id="IPR002220">
    <property type="entry name" value="DapA-like"/>
</dbReference>
<evidence type="ECO:0000256" key="13">
    <source>
        <dbReference type="PIRNR" id="PIRNR001365"/>
    </source>
</evidence>
<feature type="active site" description="Schiff-base intermediate with substrate" evidence="12 14">
    <location>
        <position position="172"/>
    </location>
</feature>
<dbReference type="PRINTS" id="PR00146">
    <property type="entry name" value="DHPICSNTHASE"/>
</dbReference>
<dbReference type="UniPathway" id="UPA00034">
    <property type="reaction ID" value="UER00017"/>
</dbReference>
<organism evidence="16 17">
    <name type="scientific">Aeromicrobium phragmitis</name>
    <dbReference type="NCBI Taxonomy" id="2478914"/>
    <lineage>
        <taxon>Bacteria</taxon>
        <taxon>Bacillati</taxon>
        <taxon>Actinomycetota</taxon>
        <taxon>Actinomycetes</taxon>
        <taxon>Propionibacteriales</taxon>
        <taxon>Nocardioidaceae</taxon>
        <taxon>Aeromicrobium</taxon>
    </lineage>
</organism>
<comment type="catalytic activity">
    <reaction evidence="11 12">
        <text>L-aspartate 4-semialdehyde + pyruvate = (2S,4S)-4-hydroxy-2,3,4,5-tetrahydrodipicolinate + H2O + H(+)</text>
        <dbReference type="Rhea" id="RHEA:34171"/>
        <dbReference type="ChEBI" id="CHEBI:15361"/>
        <dbReference type="ChEBI" id="CHEBI:15377"/>
        <dbReference type="ChEBI" id="CHEBI:15378"/>
        <dbReference type="ChEBI" id="CHEBI:67139"/>
        <dbReference type="ChEBI" id="CHEBI:537519"/>
        <dbReference type="EC" id="4.3.3.7"/>
    </reaction>
</comment>
<comment type="caution">
    <text evidence="12">Was originally thought to be a dihydrodipicolinate synthase (DHDPS), catalyzing the condensation of (S)-aspartate-beta-semialdehyde [(S)-ASA] and pyruvate to dihydrodipicolinate (DHDP). However, it was shown in E.coli that the product of the enzymatic reaction is not dihydrodipicolinate but in fact (4S)-4-hydroxy-2,3,4,5-tetrahydro-(2S)-dipicolinic acid (HTPA), and that the consecutive dehydration reaction leading to DHDP is not spontaneous but catalyzed by DapB.</text>
</comment>
<comment type="pathway">
    <text evidence="2 12">Amino-acid biosynthesis; L-lysine biosynthesis via DAP pathway; (S)-tetrahydrodipicolinate from L-aspartate: step 3/4.</text>
</comment>
<comment type="function">
    <text evidence="1 12">Catalyzes the condensation of (S)-aspartate-beta-semialdehyde [(S)-ASA] and pyruvate to 4-hydroxy-tetrahydrodipicolinate (HTPA).</text>
</comment>
<evidence type="ECO:0000313" key="17">
    <source>
        <dbReference type="Proteomes" id="UP000282515"/>
    </source>
</evidence>
<dbReference type="RefSeq" id="WP_121793325.1">
    <property type="nucleotide sequence ID" value="NZ_RDBF01000002.1"/>
</dbReference>
<keyword evidence="9 12" id="KW-0456">Lyase</keyword>
<comment type="caution">
    <text evidence="16">The sequence shown here is derived from an EMBL/GenBank/DDBJ whole genome shotgun (WGS) entry which is preliminary data.</text>
</comment>
<feature type="site" description="Part of a proton relay during catalysis" evidence="12">
    <location>
        <position position="54"/>
    </location>
</feature>
<dbReference type="GO" id="GO:0019877">
    <property type="term" value="P:diaminopimelate biosynthetic process"/>
    <property type="evidence" value="ECO:0007669"/>
    <property type="project" value="UniProtKB-UniRule"/>
</dbReference>
<dbReference type="GO" id="GO:0009089">
    <property type="term" value="P:lysine biosynthetic process via diaminopimelate"/>
    <property type="evidence" value="ECO:0007669"/>
    <property type="project" value="UniProtKB-UniRule"/>
</dbReference>
<evidence type="ECO:0000256" key="2">
    <source>
        <dbReference type="ARBA" id="ARBA00005120"/>
    </source>
</evidence>
<evidence type="ECO:0000256" key="3">
    <source>
        <dbReference type="ARBA" id="ARBA00007592"/>
    </source>
</evidence>
<dbReference type="PROSITE" id="PS00666">
    <property type="entry name" value="DHDPS_2"/>
    <property type="match status" value="1"/>
</dbReference>
<name>A0A3L8PPB6_9ACTN</name>
<feature type="active site" description="Proton donor/acceptor" evidence="12 14">
    <location>
        <position position="144"/>
    </location>
</feature>
<evidence type="ECO:0000256" key="7">
    <source>
        <dbReference type="ARBA" id="ARBA00022915"/>
    </source>
</evidence>
<reference evidence="16 17" key="1">
    <citation type="submission" date="2018-10" db="EMBL/GenBank/DDBJ databases">
        <title>Aeromicrobium sp. 9W16Y-2 whole genome shotgun sequence.</title>
        <authorList>
            <person name="Li F."/>
        </authorList>
    </citation>
    <scope>NUCLEOTIDE SEQUENCE [LARGE SCALE GENOMIC DNA]</scope>
    <source>
        <strain evidence="16 17">9W16Y-2</strain>
    </source>
</reference>
<evidence type="ECO:0000256" key="11">
    <source>
        <dbReference type="ARBA" id="ARBA00047836"/>
    </source>
</evidence>
<dbReference type="PIRSF" id="PIRSF001365">
    <property type="entry name" value="DHDPS"/>
    <property type="match status" value="1"/>
</dbReference>
<dbReference type="InterPro" id="IPR005263">
    <property type="entry name" value="DapA"/>
</dbReference>
<evidence type="ECO:0000256" key="15">
    <source>
        <dbReference type="PIRSR" id="PIRSR001365-2"/>
    </source>
</evidence>
<feature type="binding site" evidence="12 15">
    <location>
        <position position="212"/>
    </location>
    <ligand>
        <name>pyruvate</name>
        <dbReference type="ChEBI" id="CHEBI:15361"/>
    </ligand>
</feature>
<dbReference type="InterPro" id="IPR020625">
    <property type="entry name" value="Schiff_base-form_aldolases_AS"/>
</dbReference>
<gene>
    <name evidence="12 16" type="primary">dapA</name>
    <name evidence="16" type="ORF">D9V41_04490</name>
</gene>
<evidence type="ECO:0000256" key="10">
    <source>
        <dbReference type="ARBA" id="ARBA00023270"/>
    </source>
</evidence>
<dbReference type="InterPro" id="IPR020624">
    <property type="entry name" value="Schiff_base-form_aldolases_CS"/>
</dbReference>
<dbReference type="PROSITE" id="PS00665">
    <property type="entry name" value="DHDPS_1"/>
    <property type="match status" value="1"/>
</dbReference>
<dbReference type="Gene3D" id="3.20.20.70">
    <property type="entry name" value="Aldolase class I"/>
    <property type="match status" value="1"/>
</dbReference>
<evidence type="ECO:0000256" key="9">
    <source>
        <dbReference type="ARBA" id="ARBA00023239"/>
    </source>
</evidence>
<keyword evidence="10 12" id="KW-0704">Schiff base</keyword>
<keyword evidence="17" id="KW-1185">Reference proteome</keyword>
<dbReference type="Pfam" id="PF00701">
    <property type="entry name" value="DHDPS"/>
    <property type="match status" value="1"/>
</dbReference>
<evidence type="ECO:0000256" key="12">
    <source>
        <dbReference type="HAMAP-Rule" id="MF_00418"/>
    </source>
</evidence>
<accession>A0A3L8PPB6</accession>
<feature type="binding site" evidence="12 15">
    <location>
        <position position="55"/>
    </location>
    <ligand>
        <name>pyruvate</name>
        <dbReference type="ChEBI" id="CHEBI:15361"/>
    </ligand>
</feature>